<keyword evidence="4" id="KW-1185">Reference proteome</keyword>
<dbReference type="GO" id="GO:0071014">
    <property type="term" value="C:post-mRNA release spliceosomal complex"/>
    <property type="evidence" value="ECO:0007669"/>
    <property type="project" value="TreeGrafter"/>
</dbReference>
<feature type="compositionally biased region" description="Basic and acidic residues" evidence="2">
    <location>
        <begin position="246"/>
        <end position="263"/>
    </location>
</feature>
<dbReference type="GO" id="GO:0000398">
    <property type="term" value="P:mRNA splicing, via spliceosome"/>
    <property type="evidence" value="ECO:0007669"/>
    <property type="project" value="InterPro"/>
</dbReference>
<dbReference type="PANTHER" id="PTHR12111">
    <property type="entry name" value="SPLICING FACTOR YJU2"/>
    <property type="match status" value="1"/>
</dbReference>
<gene>
    <name evidence="3" type="ORF">THAOC_09020</name>
</gene>
<dbReference type="InterPro" id="IPR007590">
    <property type="entry name" value="Saf4/Yju2"/>
</dbReference>
<dbReference type="eggNOG" id="KOG2990">
    <property type="taxonomic scope" value="Eukaryota"/>
</dbReference>
<comment type="caution">
    <text evidence="3">The sequence shown here is derived from an EMBL/GenBank/DDBJ whole genome shotgun (WGS) entry which is preliminary data.</text>
</comment>
<feature type="region of interest" description="Disordered" evidence="2">
    <location>
        <begin position="246"/>
        <end position="334"/>
    </location>
</feature>
<name>K0T8Q2_THAOC</name>
<feature type="compositionally biased region" description="Basic residues" evidence="2">
    <location>
        <begin position="276"/>
        <end position="289"/>
    </location>
</feature>
<dbReference type="PANTHER" id="PTHR12111:SF2">
    <property type="entry name" value="SPLICING FACTOR YJU2B-RELATED"/>
    <property type="match status" value="1"/>
</dbReference>
<organism evidence="3 4">
    <name type="scientific">Thalassiosira oceanica</name>
    <name type="common">Marine diatom</name>
    <dbReference type="NCBI Taxonomy" id="159749"/>
    <lineage>
        <taxon>Eukaryota</taxon>
        <taxon>Sar</taxon>
        <taxon>Stramenopiles</taxon>
        <taxon>Ochrophyta</taxon>
        <taxon>Bacillariophyta</taxon>
        <taxon>Coscinodiscophyceae</taxon>
        <taxon>Thalassiosirophycidae</taxon>
        <taxon>Thalassiosirales</taxon>
        <taxon>Thalassiosiraceae</taxon>
        <taxon>Thalassiosira</taxon>
    </lineage>
</organism>
<dbReference type="OMA" id="RNMSVWD"/>
<sequence length="355" mass="38677">MSSLAATQADGYYVPPEYLESGAYKKKSLNQFNKSKGHNQFLQRGVCRFELPFDGFCTKCDAICGKGTRYNTHKAHVDDYFTTKIYEFTTNCRACGDCEFKIRTNPKERTFDYVSGIRKKVEEFDTVAVGTHGVIDTEVGNGIHHYSNGKIDAPTTGGALNALEKSATGLRKTLSETEHINSLLQLNSKLETDSDANAAIRKAFRTDRKAKKRRLGAAGRMGLGRGIELATGTEGDAAAAKLAIETARHTSSDRRARESERHKFSSVRTESIFAPQKRRKGGSGNRRKERSGDSERNSNKAVSSSAGPRRTIKLSIGSQGVQSAKMTGSPMPQKATTTACVLGSLACYTSDSSSD</sequence>
<proteinExistence type="inferred from homology"/>
<evidence type="ECO:0000313" key="3">
    <source>
        <dbReference type="EMBL" id="EJK69696.1"/>
    </source>
</evidence>
<dbReference type="OrthoDB" id="360327at2759"/>
<feature type="compositionally biased region" description="Polar residues" evidence="2">
    <location>
        <begin position="316"/>
        <end position="326"/>
    </location>
</feature>
<dbReference type="GO" id="GO:0005684">
    <property type="term" value="C:U2-type spliceosomal complex"/>
    <property type="evidence" value="ECO:0007669"/>
    <property type="project" value="TreeGrafter"/>
</dbReference>
<protein>
    <submittedName>
        <fullName evidence="3">Uncharacterized protein</fullName>
    </submittedName>
</protein>
<dbReference type="AlphaFoldDB" id="K0T8Q2"/>
<dbReference type="Proteomes" id="UP000266841">
    <property type="component" value="Unassembled WGS sequence"/>
</dbReference>
<evidence type="ECO:0000256" key="1">
    <source>
        <dbReference type="ARBA" id="ARBA00005595"/>
    </source>
</evidence>
<evidence type="ECO:0000313" key="4">
    <source>
        <dbReference type="Proteomes" id="UP000266841"/>
    </source>
</evidence>
<comment type="similarity">
    <text evidence="1">Belongs to the CWC16 family.</text>
</comment>
<dbReference type="EMBL" id="AGNL01009709">
    <property type="protein sequence ID" value="EJK69696.1"/>
    <property type="molecule type" value="Genomic_DNA"/>
</dbReference>
<reference evidence="3 4" key="1">
    <citation type="journal article" date="2012" name="Genome Biol.">
        <title>Genome and low-iron response of an oceanic diatom adapted to chronic iron limitation.</title>
        <authorList>
            <person name="Lommer M."/>
            <person name="Specht M."/>
            <person name="Roy A.S."/>
            <person name="Kraemer L."/>
            <person name="Andreson R."/>
            <person name="Gutowska M.A."/>
            <person name="Wolf J."/>
            <person name="Bergner S.V."/>
            <person name="Schilhabel M.B."/>
            <person name="Klostermeier U.C."/>
            <person name="Beiko R.G."/>
            <person name="Rosenstiel P."/>
            <person name="Hippler M."/>
            <person name="Laroche J."/>
        </authorList>
    </citation>
    <scope>NUCLEOTIDE SEQUENCE [LARGE SCALE GENOMIC DNA]</scope>
    <source>
        <strain evidence="3 4">CCMP1005</strain>
    </source>
</reference>
<accession>K0T8Q2</accession>
<dbReference type="Pfam" id="PF04502">
    <property type="entry name" value="Saf4_Yju2"/>
    <property type="match status" value="1"/>
</dbReference>
<evidence type="ECO:0000256" key="2">
    <source>
        <dbReference type="SAM" id="MobiDB-lite"/>
    </source>
</evidence>